<dbReference type="Proteomes" id="UP001163321">
    <property type="component" value="Chromosome 8"/>
</dbReference>
<gene>
    <name evidence="1" type="ORF">PsorP6_003427</name>
</gene>
<dbReference type="EMBL" id="CM047587">
    <property type="protein sequence ID" value="KAI9906334.1"/>
    <property type="molecule type" value="Genomic_DNA"/>
</dbReference>
<sequence length="366" mass="40313">METLAMFDTKETADCVESCPVAGFESTMVVATYQLHKATEIGDSQDRRTGRLQHFQVNCNGAINTDDVNVTVSKVEEVVTSSGVLDIKWSTQAINGKVLLCAATAGGSLELYRLAGEEKQTLNYLLQTTDVNSMCLSLDWNNRVYSSDQPSICVSHSDGNIASPNGLCNALFSWQLQWKAHDLYGSPIEAWITAFDCHNSNVLFSGADDACLKGWDLRAGTATPTFKNARQYSMGICSIQSHPHDPHVVAVGSYDQRVAVWDHRNMTTPLVVHDTGGGVWRLKWHPVESHKDLLLAACMHNGFQVLELAADKSKLHKAASYDCHDSLAYGVDWCLLPGALRANAPVVGSASFYDHAFHLWRQPLRR</sequence>
<accession>A0ACC0VK80</accession>
<protein>
    <submittedName>
        <fullName evidence="1">Uncharacterized protein</fullName>
    </submittedName>
</protein>
<proteinExistence type="predicted"/>
<reference evidence="1 2" key="1">
    <citation type="journal article" date="2022" name="bioRxiv">
        <title>The genome of the oomycete Peronosclerospora sorghi, a cosmopolitan pathogen of maize and sorghum, is inflated with dispersed pseudogenes.</title>
        <authorList>
            <person name="Fletcher K."/>
            <person name="Martin F."/>
            <person name="Isakeit T."/>
            <person name="Cavanaugh K."/>
            <person name="Magill C."/>
            <person name="Michelmore R."/>
        </authorList>
    </citation>
    <scope>NUCLEOTIDE SEQUENCE [LARGE SCALE GENOMIC DNA]</scope>
    <source>
        <strain evidence="1">P6</strain>
    </source>
</reference>
<keyword evidence="2" id="KW-1185">Reference proteome</keyword>
<organism evidence="1 2">
    <name type="scientific">Peronosclerospora sorghi</name>
    <dbReference type="NCBI Taxonomy" id="230839"/>
    <lineage>
        <taxon>Eukaryota</taxon>
        <taxon>Sar</taxon>
        <taxon>Stramenopiles</taxon>
        <taxon>Oomycota</taxon>
        <taxon>Peronosporomycetes</taxon>
        <taxon>Peronosporales</taxon>
        <taxon>Peronosporaceae</taxon>
        <taxon>Peronosclerospora</taxon>
    </lineage>
</organism>
<comment type="caution">
    <text evidence="1">The sequence shown here is derived from an EMBL/GenBank/DDBJ whole genome shotgun (WGS) entry which is preliminary data.</text>
</comment>
<name>A0ACC0VK80_9STRA</name>
<evidence type="ECO:0000313" key="1">
    <source>
        <dbReference type="EMBL" id="KAI9906334.1"/>
    </source>
</evidence>
<evidence type="ECO:0000313" key="2">
    <source>
        <dbReference type="Proteomes" id="UP001163321"/>
    </source>
</evidence>